<sequence>MANYSTLHCAKLNKKLSRIALGTWQGGGSYIQNGRHIGWQSINEKKYIEAIVYSLENGINFIDSSDSYGPDYSSIRKISHALNSTIKAENCSISLKVGYTKTDKYDYLDKELVKQRLFKTMDILKIDSLDVFAFHHNYFLNRRQFEETSDFILSCVESGIIKSTCIRKSHQFTNQKELVIRNNFECFLLDKLDPSFVANNFSPIPDRENDSNDKKISLLNKTLFQGVMLNEPRKFNKGDTRFGKSIYSIDNQKIIHTHLKKFKKSETISFLLKRCLKEKNSIQVIGIRNSNQLNDFLCSNEISDEVYNEIQEAIDNINKDINDVRMANYR</sequence>
<dbReference type="Proteomes" id="UP000307574">
    <property type="component" value="Unassembled WGS sequence"/>
</dbReference>
<keyword evidence="1" id="KW-0560">Oxidoreductase</keyword>
<accession>A0A4U1YSV6</accession>
<dbReference type="RefSeq" id="WP_136981550.1">
    <property type="nucleotide sequence ID" value="NZ_SYUV01000153.1"/>
</dbReference>
<proteinExistence type="predicted"/>
<evidence type="ECO:0000256" key="1">
    <source>
        <dbReference type="ARBA" id="ARBA00023002"/>
    </source>
</evidence>
<dbReference type="AlphaFoldDB" id="A0A4U1YSV6"/>
<protein>
    <recommendedName>
        <fullName evidence="2">NADP-dependent oxidoreductase domain-containing protein</fullName>
    </recommendedName>
</protein>
<evidence type="ECO:0000313" key="3">
    <source>
        <dbReference type="EMBL" id="TKF23171.1"/>
    </source>
</evidence>
<evidence type="ECO:0000313" key="4">
    <source>
        <dbReference type="Proteomes" id="UP000307574"/>
    </source>
</evidence>
<organism evidence="3 4">
    <name type="scientific">Vibrio kanaloae</name>
    <dbReference type="NCBI Taxonomy" id="170673"/>
    <lineage>
        <taxon>Bacteria</taxon>
        <taxon>Pseudomonadati</taxon>
        <taxon>Pseudomonadota</taxon>
        <taxon>Gammaproteobacteria</taxon>
        <taxon>Vibrionales</taxon>
        <taxon>Vibrionaceae</taxon>
        <taxon>Vibrio</taxon>
    </lineage>
</organism>
<dbReference type="Pfam" id="PF00248">
    <property type="entry name" value="Aldo_ket_red"/>
    <property type="match status" value="1"/>
</dbReference>
<dbReference type="GO" id="GO:0016491">
    <property type="term" value="F:oxidoreductase activity"/>
    <property type="evidence" value="ECO:0007669"/>
    <property type="project" value="UniProtKB-KW"/>
</dbReference>
<dbReference type="SUPFAM" id="SSF51430">
    <property type="entry name" value="NAD(P)-linked oxidoreductase"/>
    <property type="match status" value="1"/>
</dbReference>
<dbReference type="InterPro" id="IPR036812">
    <property type="entry name" value="NAD(P)_OxRdtase_dom_sf"/>
</dbReference>
<comment type="caution">
    <text evidence="3">The sequence shown here is derived from an EMBL/GenBank/DDBJ whole genome shotgun (WGS) entry which is preliminary data.</text>
</comment>
<name>A0A4U1YSV6_9VIBR</name>
<dbReference type="InterPro" id="IPR023210">
    <property type="entry name" value="NADP_OxRdtase_dom"/>
</dbReference>
<dbReference type="EMBL" id="SYUV01000153">
    <property type="protein sequence ID" value="TKF23171.1"/>
    <property type="molecule type" value="Genomic_DNA"/>
</dbReference>
<feature type="domain" description="NADP-dependent oxidoreductase" evidence="2">
    <location>
        <begin position="18"/>
        <end position="314"/>
    </location>
</feature>
<gene>
    <name evidence="3" type="ORF">FCV50_23370</name>
</gene>
<dbReference type="PANTHER" id="PTHR43364">
    <property type="entry name" value="NADH-SPECIFIC METHYLGLYOXAL REDUCTASE-RELATED"/>
    <property type="match status" value="1"/>
</dbReference>
<reference evidence="3 4" key="1">
    <citation type="submission" date="2019-04" db="EMBL/GenBank/DDBJ databases">
        <title>A reverse ecology approach based on a biological definition of microbial populations.</title>
        <authorList>
            <person name="Arevalo P."/>
            <person name="Vaninsberghe D."/>
            <person name="Elsherbini J."/>
            <person name="Gore J."/>
            <person name="Polz M."/>
        </authorList>
    </citation>
    <scope>NUCLEOTIDE SEQUENCE [LARGE SCALE GENOMIC DNA]</scope>
    <source>
        <strain evidence="3 4">10N.261.46.F4</strain>
    </source>
</reference>
<dbReference type="Gene3D" id="3.20.20.100">
    <property type="entry name" value="NADP-dependent oxidoreductase domain"/>
    <property type="match status" value="1"/>
</dbReference>
<dbReference type="InterPro" id="IPR050523">
    <property type="entry name" value="AKR_Detox_Biosynth"/>
</dbReference>
<dbReference type="PANTHER" id="PTHR43364:SF4">
    <property type="entry name" value="NAD(P)-LINKED OXIDOREDUCTASE SUPERFAMILY PROTEIN"/>
    <property type="match status" value="1"/>
</dbReference>
<evidence type="ECO:0000259" key="2">
    <source>
        <dbReference type="Pfam" id="PF00248"/>
    </source>
</evidence>